<reference evidence="4 5" key="1">
    <citation type="submission" date="2020-08" db="EMBL/GenBank/DDBJ databases">
        <title>Genomic Encyclopedia of Type Strains, Phase IV (KMG-IV): sequencing the most valuable type-strain genomes for metagenomic binning, comparative biology and taxonomic classification.</title>
        <authorList>
            <person name="Goeker M."/>
        </authorList>
    </citation>
    <scope>NUCLEOTIDE SEQUENCE [LARGE SCALE GENOMIC DNA]</scope>
    <source>
        <strain evidence="4 5">DSM 27165</strain>
    </source>
</reference>
<dbReference type="Gene3D" id="3.40.630.30">
    <property type="match status" value="1"/>
</dbReference>
<accession>A0A840MSA9</accession>
<keyword evidence="1 4" id="KW-0808">Transferase</keyword>
<dbReference type="AlphaFoldDB" id="A0A840MSA9"/>
<feature type="domain" description="N-acetyltransferase" evidence="3">
    <location>
        <begin position="23"/>
        <end position="172"/>
    </location>
</feature>
<evidence type="ECO:0000313" key="4">
    <source>
        <dbReference type="EMBL" id="MBB5018101.1"/>
    </source>
</evidence>
<organism evidence="4 5">
    <name type="scientific">Chitinivorax tropicus</name>
    <dbReference type="NCBI Taxonomy" id="714531"/>
    <lineage>
        <taxon>Bacteria</taxon>
        <taxon>Pseudomonadati</taxon>
        <taxon>Pseudomonadota</taxon>
        <taxon>Betaproteobacteria</taxon>
        <taxon>Chitinivorax</taxon>
    </lineage>
</organism>
<keyword evidence="5" id="KW-1185">Reference proteome</keyword>
<evidence type="ECO:0000259" key="3">
    <source>
        <dbReference type="PROSITE" id="PS51186"/>
    </source>
</evidence>
<dbReference type="PROSITE" id="PS51186">
    <property type="entry name" value="GNAT"/>
    <property type="match status" value="1"/>
</dbReference>
<proteinExistence type="predicted"/>
<dbReference type="RefSeq" id="WP_184036880.1">
    <property type="nucleotide sequence ID" value="NZ_JACHHY010000007.1"/>
</dbReference>
<comment type="caution">
    <text evidence="4">The sequence shown here is derived from an EMBL/GenBank/DDBJ whole genome shotgun (WGS) entry which is preliminary data.</text>
</comment>
<keyword evidence="2" id="KW-0012">Acyltransferase</keyword>
<sequence>MTLQIVRLSHTTLHEATPQLIALLIDAVHHGASVGFLATLDATRARQYWRGLEASLQDGSRWLWVAMCDDKIVGTIQLDLCQRENGLARAEVQKLLVHTDTRRMGIGHALVKTLEEAAATLHRRLLYLDTETGSPAEGFYRQAGYQFAGVIPDFACSPDGQLRPTSLYYKQL</sequence>
<gene>
    <name evidence="4" type="ORF">HNQ59_001386</name>
</gene>
<dbReference type="CDD" id="cd04301">
    <property type="entry name" value="NAT_SF"/>
    <property type="match status" value="1"/>
</dbReference>
<dbReference type="InterPro" id="IPR000182">
    <property type="entry name" value="GNAT_dom"/>
</dbReference>
<dbReference type="Pfam" id="PF13508">
    <property type="entry name" value="Acetyltransf_7"/>
    <property type="match status" value="1"/>
</dbReference>
<evidence type="ECO:0000313" key="5">
    <source>
        <dbReference type="Proteomes" id="UP000575898"/>
    </source>
</evidence>
<dbReference type="PANTHER" id="PTHR43877">
    <property type="entry name" value="AMINOALKYLPHOSPHONATE N-ACETYLTRANSFERASE-RELATED-RELATED"/>
    <property type="match status" value="1"/>
</dbReference>
<dbReference type="Proteomes" id="UP000575898">
    <property type="component" value="Unassembled WGS sequence"/>
</dbReference>
<protein>
    <submittedName>
        <fullName evidence="4">GNAT superfamily N-acetyltransferase</fullName>
    </submittedName>
</protein>
<dbReference type="InterPro" id="IPR050832">
    <property type="entry name" value="Bact_Acetyltransf"/>
</dbReference>
<evidence type="ECO:0000256" key="2">
    <source>
        <dbReference type="ARBA" id="ARBA00023315"/>
    </source>
</evidence>
<evidence type="ECO:0000256" key="1">
    <source>
        <dbReference type="ARBA" id="ARBA00022679"/>
    </source>
</evidence>
<dbReference type="SUPFAM" id="SSF55729">
    <property type="entry name" value="Acyl-CoA N-acyltransferases (Nat)"/>
    <property type="match status" value="1"/>
</dbReference>
<dbReference type="InterPro" id="IPR016181">
    <property type="entry name" value="Acyl_CoA_acyltransferase"/>
</dbReference>
<dbReference type="GO" id="GO:0016747">
    <property type="term" value="F:acyltransferase activity, transferring groups other than amino-acyl groups"/>
    <property type="evidence" value="ECO:0007669"/>
    <property type="project" value="InterPro"/>
</dbReference>
<name>A0A840MSA9_9PROT</name>
<dbReference type="EMBL" id="JACHHY010000007">
    <property type="protein sequence ID" value="MBB5018101.1"/>
    <property type="molecule type" value="Genomic_DNA"/>
</dbReference>